<reference evidence="3 4" key="1">
    <citation type="submission" date="2022-12" db="EMBL/GenBank/DDBJ databases">
        <title>Chromosome-scale assembly of the Ensete ventricosum genome.</title>
        <authorList>
            <person name="Dussert Y."/>
            <person name="Stocks J."/>
            <person name="Wendawek A."/>
            <person name="Woldeyes F."/>
            <person name="Nichols R.A."/>
            <person name="Borrell J.S."/>
        </authorList>
    </citation>
    <scope>NUCLEOTIDE SEQUENCE [LARGE SCALE GENOMIC DNA]</scope>
    <source>
        <strain evidence="4">cv. Maze</strain>
        <tissue evidence="3">Seeds</tissue>
    </source>
</reference>
<dbReference type="CDD" id="cd00303">
    <property type="entry name" value="retropepsin_like"/>
    <property type="match status" value="1"/>
</dbReference>
<evidence type="ECO:0000313" key="4">
    <source>
        <dbReference type="Proteomes" id="UP001222027"/>
    </source>
</evidence>
<feature type="region of interest" description="Disordered" evidence="1">
    <location>
        <begin position="316"/>
        <end position="362"/>
    </location>
</feature>
<dbReference type="SUPFAM" id="SSF50630">
    <property type="entry name" value="Acid proteases"/>
    <property type="match status" value="1"/>
</dbReference>
<proteinExistence type="predicted"/>
<dbReference type="GO" id="GO:0004190">
    <property type="term" value="F:aspartic-type endopeptidase activity"/>
    <property type="evidence" value="ECO:0007669"/>
    <property type="project" value="InterPro"/>
</dbReference>
<protein>
    <recommendedName>
        <fullName evidence="2">Retrotransposon gag domain-containing protein</fullName>
    </recommendedName>
</protein>
<organism evidence="3 4">
    <name type="scientific">Ensete ventricosum</name>
    <name type="common">Abyssinian banana</name>
    <name type="synonym">Musa ensete</name>
    <dbReference type="NCBI Taxonomy" id="4639"/>
    <lineage>
        <taxon>Eukaryota</taxon>
        <taxon>Viridiplantae</taxon>
        <taxon>Streptophyta</taxon>
        <taxon>Embryophyta</taxon>
        <taxon>Tracheophyta</taxon>
        <taxon>Spermatophyta</taxon>
        <taxon>Magnoliopsida</taxon>
        <taxon>Liliopsida</taxon>
        <taxon>Zingiberales</taxon>
        <taxon>Musaceae</taxon>
        <taxon>Ensete</taxon>
    </lineage>
</organism>
<feature type="compositionally biased region" description="Polar residues" evidence="1">
    <location>
        <begin position="328"/>
        <end position="338"/>
    </location>
</feature>
<comment type="caution">
    <text evidence="3">The sequence shown here is derived from an EMBL/GenBank/DDBJ whole genome shotgun (WGS) entry which is preliminary data.</text>
</comment>
<dbReference type="InterPro" id="IPR021109">
    <property type="entry name" value="Peptidase_aspartic_dom_sf"/>
</dbReference>
<sequence length="578" mass="65088">MLQATVGGLQVQTRSQTVGAAYEERDSEQDEREVGYSSRGEEAPSGAPTGKKGHRERLTMAETRLDVLEASVEELYQGQRRLLGVESSQEGAEARIEKVESLIDQMTEDTKYFVRHLHEVVAELTAKVMVLTRTLDAGGNNTRAAPPQHFRAPEPQCYGGARDVKELKNFLFDIEQYFRATRLDSEETKVAIATIYLNGDAKLWWRTRWEEIQQGRCRVDTWGDLKQELRTQFLPENTEFVARRKLRQLCQSTTIRDYVKQFSALMPDIWDMSEKDKLFSFLDGLKPWAQQELHRRNVTDVVGVIAVAERLTDFVSSEDSRKKKHSSGNRPSKYSQAKESGGKQKKKNFHNGSSSRGRVPKSSRCFLCGGPHKVRECPQKQTLNALTASVLSRKSDKGKLSPLVRAVLTLVATVRRRNDPGWGVMHLLNALRGQVGENTKTKPLKAGNRELMYVDIKLNGRTTRAMVDTGATHNFIPDREAKRLGLLLEKSPSRMKAVNLKAKRISRQAKGIPIKIGTWSWSTNLMAVSLDDFQVILGMEFMHAAKLVPVPFLNFLCLMGGDDPCMVPVSRGGTKDLQ</sequence>
<evidence type="ECO:0000259" key="2">
    <source>
        <dbReference type="Pfam" id="PF03732"/>
    </source>
</evidence>
<keyword evidence="4" id="KW-1185">Reference proteome</keyword>
<evidence type="ECO:0000256" key="1">
    <source>
        <dbReference type="SAM" id="MobiDB-lite"/>
    </source>
</evidence>
<dbReference type="PANTHER" id="PTHR15503">
    <property type="entry name" value="LDOC1 RELATED"/>
    <property type="match status" value="1"/>
</dbReference>
<name>A0AAV8QJR3_ENSVE</name>
<dbReference type="InterPro" id="IPR001969">
    <property type="entry name" value="Aspartic_peptidase_AS"/>
</dbReference>
<dbReference type="PANTHER" id="PTHR15503:SF45">
    <property type="entry name" value="RNA-DIRECTED DNA POLYMERASE HOMOLOG"/>
    <property type="match status" value="1"/>
</dbReference>
<dbReference type="AlphaFoldDB" id="A0AAV8QJR3"/>
<accession>A0AAV8QJR3</accession>
<dbReference type="Gene3D" id="2.40.70.10">
    <property type="entry name" value="Acid Proteases"/>
    <property type="match status" value="1"/>
</dbReference>
<dbReference type="InterPro" id="IPR005162">
    <property type="entry name" value="Retrotrans_gag_dom"/>
</dbReference>
<dbReference type="Pfam" id="PF13975">
    <property type="entry name" value="gag-asp_proteas"/>
    <property type="match status" value="1"/>
</dbReference>
<feature type="region of interest" description="Disordered" evidence="1">
    <location>
        <begin position="1"/>
        <end position="56"/>
    </location>
</feature>
<dbReference type="InterPro" id="IPR032567">
    <property type="entry name" value="RTL1-rel"/>
</dbReference>
<dbReference type="GO" id="GO:0006508">
    <property type="term" value="P:proteolysis"/>
    <property type="evidence" value="ECO:0007669"/>
    <property type="project" value="InterPro"/>
</dbReference>
<evidence type="ECO:0000313" key="3">
    <source>
        <dbReference type="EMBL" id="KAJ8471218.1"/>
    </source>
</evidence>
<dbReference type="PROSITE" id="PS00141">
    <property type="entry name" value="ASP_PROTEASE"/>
    <property type="match status" value="1"/>
</dbReference>
<feature type="domain" description="Retrotransposon gag" evidence="2">
    <location>
        <begin position="192"/>
        <end position="287"/>
    </location>
</feature>
<dbReference type="EMBL" id="JAQQAF010000007">
    <property type="protein sequence ID" value="KAJ8471218.1"/>
    <property type="molecule type" value="Genomic_DNA"/>
</dbReference>
<dbReference type="Proteomes" id="UP001222027">
    <property type="component" value="Unassembled WGS sequence"/>
</dbReference>
<dbReference type="Pfam" id="PF03732">
    <property type="entry name" value="Retrotrans_gag"/>
    <property type="match status" value="1"/>
</dbReference>
<gene>
    <name evidence="3" type="ORF">OPV22_025561</name>
</gene>